<proteinExistence type="predicted"/>
<accession>A0A8S1NEH8</accession>
<name>A0A8S1NEH8_PARPR</name>
<evidence type="ECO:0000313" key="2">
    <source>
        <dbReference type="Proteomes" id="UP000688137"/>
    </source>
</evidence>
<organism evidence="1 2">
    <name type="scientific">Paramecium primaurelia</name>
    <dbReference type="NCBI Taxonomy" id="5886"/>
    <lineage>
        <taxon>Eukaryota</taxon>
        <taxon>Sar</taxon>
        <taxon>Alveolata</taxon>
        <taxon>Ciliophora</taxon>
        <taxon>Intramacronucleata</taxon>
        <taxon>Oligohymenophorea</taxon>
        <taxon>Peniculida</taxon>
        <taxon>Parameciidae</taxon>
        <taxon>Paramecium</taxon>
    </lineage>
</organism>
<keyword evidence="2" id="KW-1185">Reference proteome</keyword>
<evidence type="ECO:0000313" key="1">
    <source>
        <dbReference type="EMBL" id="CAD8090522.1"/>
    </source>
</evidence>
<comment type="caution">
    <text evidence="1">The sequence shown here is derived from an EMBL/GenBank/DDBJ whole genome shotgun (WGS) entry which is preliminary data.</text>
</comment>
<gene>
    <name evidence="1" type="ORF">PPRIM_AZ9-3.1.T0860077</name>
</gene>
<dbReference type="Proteomes" id="UP000688137">
    <property type="component" value="Unassembled WGS sequence"/>
</dbReference>
<reference evidence="1" key="1">
    <citation type="submission" date="2021-01" db="EMBL/GenBank/DDBJ databases">
        <authorList>
            <consortium name="Genoscope - CEA"/>
            <person name="William W."/>
        </authorList>
    </citation>
    <scope>NUCLEOTIDE SEQUENCE</scope>
</reference>
<protein>
    <submittedName>
        <fullName evidence="1">Uncharacterized protein</fullName>
    </submittedName>
</protein>
<dbReference type="AlphaFoldDB" id="A0A8S1NEH8"/>
<dbReference type="EMBL" id="CAJJDM010000089">
    <property type="protein sequence ID" value="CAD8090522.1"/>
    <property type="molecule type" value="Genomic_DNA"/>
</dbReference>
<dbReference type="OMA" id="TNQQCRV"/>
<sequence>MINEFKKILQYLVINQLLYSTKRERMQQGCDAKFEINEVVWAKVLGCKQFFKLQIHGGQHKQLQNNHKQISSISNGKTGTNQQCRVNFLADGTHADLRLEKVKKWDDRPTQTETKKLKEAIELANQILTGQYQNILPSFENLNEHILKCLVIKLNDLIRKDNQMDDIAQLLNEISKNELLQIVKMNLGQQLFRIHQTHQTRKEKEFQNLLQSFIDQLTNIIGYKEQVEQITSNKKKFKQSISNEEPLEEITKCVIIQDGTDVKRKKAEESFQNTHLNQ</sequence>